<evidence type="ECO:0000313" key="2">
    <source>
        <dbReference type="Proteomes" id="UP000198327"/>
    </source>
</evidence>
<reference evidence="2" key="1">
    <citation type="submission" date="2017-06" db="EMBL/GenBank/DDBJ databases">
        <authorList>
            <person name="Varghese N."/>
            <person name="Submissions S."/>
        </authorList>
    </citation>
    <scope>NUCLEOTIDE SEQUENCE [LARGE SCALE GENOMIC DNA]</scope>
    <source>
        <strain evidence="2">JCM 23211</strain>
    </source>
</reference>
<organism evidence="1 2">
    <name type="scientific">Rhodococcoides kyotonense</name>
    <dbReference type="NCBI Taxonomy" id="398843"/>
    <lineage>
        <taxon>Bacteria</taxon>
        <taxon>Bacillati</taxon>
        <taxon>Actinomycetota</taxon>
        <taxon>Actinomycetes</taxon>
        <taxon>Mycobacteriales</taxon>
        <taxon>Nocardiaceae</taxon>
        <taxon>Rhodococcoides</taxon>
    </lineage>
</organism>
<dbReference type="AlphaFoldDB" id="A0A239N618"/>
<evidence type="ECO:0000313" key="1">
    <source>
        <dbReference type="EMBL" id="SNT49904.1"/>
    </source>
</evidence>
<dbReference type="Gene3D" id="3.30.559.30">
    <property type="entry name" value="Nonribosomal peptide synthetase, condensation domain"/>
    <property type="match status" value="1"/>
</dbReference>
<dbReference type="RefSeq" id="WP_089252444.1">
    <property type="nucleotide sequence ID" value="NZ_FZOW01000029.1"/>
</dbReference>
<dbReference type="Proteomes" id="UP000198327">
    <property type="component" value="Unassembled WGS sequence"/>
</dbReference>
<protein>
    <submittedName>
        <fullName evidence="1">Uncharacterized protein</fullName>
    </submittedName>
</protein>
<accession>A0A239N618</accession>
<proteinExistence type="predicted"/>
<dbReference type="STRING" id="398843.A3K89_11775"/>
<dbReference type="EMBL" id="FZOW01000029">
    <property type="protein sequence ID" value="SNT49904.1"/>
    <property type="molecule type" value="Genomic_DNA"/>
</dbReference>
<sequence length="211" mass="23024">MTEQAVTAQIPYWVAVLTPEERSLGSRRTDPRIDTVFSSVVTVTRTQWAGTHHPSDTTLLAVLAATVGAWQSDRCHRCTSGVLVDVTASDADFFPVRLPSTGEAHALVEEVGRRVAAAPNGGRDYSDAKNSTNAAALARKSGAQISFRVGAEAALHDDDSLTHSLAVRCSVVEVDGVTMVDTEFRWNERVFTRADVDDFERFWEKTLAVFV</sequence>
<dbReference type="OrthoDB" id="4454751at2"/>
<keyword evidence="2" id="KW-1185">Reference proteome</keyword>
<name>A0A239N618_9NOCA</name>
<gene>
    <name evidence="1" type="ORF">SAMN05421642_12945</name>
</gene>